<name>A0A840MQH7_9PROT</name>
<dbReference type="Proteomes" id="UP000575898">
    <property type="component" value="Unassembled WGS sequence"/>
</dbReference>
<accession>A0A840MQH7</accession>
<gene>
    <name evidence="1" type="ORF">HNQ59_000765</name>
</gene>
<dbReference type="InterPro" id="IPR019658">
    <property type="entry name" value="DUF2515"/>
</dbReference>
<organism evidence="1 2">
    <name type="scientific">Chitinivorax tropicus</name>
    <dbReference type="NCBI Taxonomy" id="714531"/>
    <lineage>
        <taxon>Bacteria</taxon>
        <taxon>Pseudomonadati</taxon>
        <taxon>Pseudomonadota</taxon>
        <taxon>Betaproteobacteria</taxon>
        <taxon>Chitinivorax</taxon>
    </lineage>
</organism>
<reference evidence="1 2" key="1">
    <citation type="submission" date="2020-08" db="EMBL/GenBank/DDBJ databases">
        <title>Genomic Encyclopedia of Type Strains, Phase IV (KMG-IV): sequencing the most valuable type-strain genomes for metagenomic binning, comparative biology and taxonomic classification.</title>
        <authorList>
            <person name="Goeker M."/>
        </authorList>
    </citation>
    <scope>NUCLEOTIDE SEQUENCE [LARGE SCALE GENOMIC DNA]</scope>
    <source>
        <strain evidence="1 2">DSM 27165</strain>
    </source>
</reference>
<dbReference type="Pfam" id="PF10720">
    <property type="entry name" value="DUF2515"/>
    <property type="match status" value="1"/>
</dbReference>
<feature type="non-terminal residue" evidence="1">
    <location>
        <position position="1"/>
    </location>
</feature>
<dbReference type="AlphaFoldDB" id="A0A840MQH7"/>
<sequence>HDPVLRNLQLQPWAEESLPILKHLQISPFIEEAFRLIPKIEAISDKKKKAGYQLEHLMAIAKHEQGMVLQPLIYEQADFKRALATMRSWPIRWISPKQQIVFTNHCETDDPKLKSEAPEDMIVEDYQSRMGWIADAAKHFHHLMQTQTAFMEIQLSAIADWALAKAREDAQ</sequence>
<comment type="caution">
    <text evidence="1">The sequence shown here is derived from an EMBL/GenBank/DDBJ whole genome shotgun (WGS) entry which is preliminary data.</text>
</comment>
<keyword evidence="2" id="KW-1185">Reference proteome</keyword>
<dbReference type="RefSeq" id="WP_425491326.1">
    <property type="nucleotide sequence ID" value="NZ_JACHHY010000003.1"/>
</dbReference>
<protein>
    <submittedName>
        <fullName evidence="1">Uncharacterized protein</fullName>
    </submittedName>
</protein>
<evidence type="ECO:0000313" key="2">
    <source>
        <dbReference type="Proteomes" id="UP000575898"/>
    </source>
</evidence>
<proteinExistence type="predicted"/>
<dbReference type="EMBL" id="JACHHY010000003">
    <property type="protein sequence ID" value="MBB5017501.1"/>
    <property type="molecule type" value="Genomic_DNA"/>
</dbReference>
<evidence type="ECO:0000313" key="1">
    <source>
        <dbReference type="EMBL" id="MBB5017501.1"/>
    </source>
</evidence>